<dbReference type="InterPro" id="IPR025365">
    <property type="entry name" value="DUF4269"/>
</dbReference>
<reference evidence="1 2" key="1">
    <citation type="submission" date="2023-08" db="EMBL/GenBank/DDBJ databases">
        <title>Comparative genomics and taxonomic characterization of three novel marine species of genus Marivirga.</title>
        <authorList>
            <person name="Muhammad N."/>
            <person name="Kim S.-G."/>
        </authorList>
    </citation>
    <scope>NUCLEOTIDE SEQUENCE [LARGE SCALE GENOMIC DNA]</scope>
    <source>
        <strain evidence="1 2">BDSF4-3</strain>
    </source>
</reference>
<dbReference type="Pfam" id="PF14091">
    <property type="entry name" value="DUF4269"/>
    <property type="match status" value="1"/>
</dbReference>
<organism evidence="1 2">
    <name type="scientific">Marivirga salinarum</name>
    <dbReference type="NCBI Taxonomy" id="3059078"/>
    <lineage>
        <taxon>Bacteria</taxon>
        <taxon>Pseudomonadati</taxon>
        <taxon>Bacteroidota</taxon>
        <taxon>Cytophagia</taxon>
        <taxon>Cytophagales</taxon>
        <taxon>Marivirgaceae</taxon>
        <taxon>Marivirga</taxon>
    </lineage>
</organism>
<keyword evidence="2" id="KW-1185">Reference proteome</keyword>
<dbReference type="AlphaFoldDB" id="A0AA49GD14"/>
<proteinExistence type="predicted"/>
<protein>
    <submittedName>
        <fullName evidence="1">DUF4269 domain-containing protein</fullName>
    </submittedName>
</protein>
<dbReference type="RefSeq" id="WP_308349722.1">
    <property type="nucleotide sequence ID" value="NZ_CP129971.1"/>
</dbReference>
<dbReference type="Proteomes" id="UP001230496">
    <property type="component" value="Chromosome"/>
</dbReference>
<gene>
    <name evidence="1" type="ORF">QYS49_09235</name>
</gene>
<dbReference type="EMBL" id="CP129971">
    <property type="protein sequence ID" value="WKK77338.2"/>
    <property type="molecule type" value="Genomic_DNA"/>
</dbReference>
<evidence type="ECO:0000313" key="1">
    <source>
        <dbReference type="EMBL" id="WKK77338.2"/>
    </source>
</evidence>
<accession>A0AA49GD14</accession>
<evidence type="ECO:0000313" key="2">
    <source>
        <dbReference type="Proteomes" id="UP001230496"/>
    </source>
</evidence>
<dbReference type="KEGG" id="msaa:QYS49_09235"/>
<name>A0AA49GD14_9BACT</name>
<sequence>MIFKSIDYLKNGNQLQKEAHKVLTENEVMDKLANFQPLLVGTIPIDIAIKNSDLDIVCSFEEKEVFKKEILKHFNDYPRFSIVEKTFQDEPTVIVRFELEDFPVEIFAQNKPSNQQMAYQHMLIEYKVLIDKEEEFRKEIIRLKESGIKTEPAFAQLLNLKGDSYQALLDYGKQQKII</sequence>